<feature type="region of interest" description="Disordered" evidence="1">
    <location>
        <begin position="25"/>
        <end position="75"/>
    </location>
</feature>
<evidence type="ECO:0000256" key="1">
    <source>
        <dbReference type="SAM" id="MobiDB-lite"/>
    </source>
</evidence>
<dbReference type="Proteomes" id="UP001187192">
    <property type="component" value="Unassembled WGS sequence"/>
</dbReference>
<evidence type="ECO:0000313" key="3">
    <source>
        <dbReference type="Proteomes" id="UP001187192"/>
    </source>
</evidence>
<reference evidence="2" key="1">
    <citation type="submission" date="2023-07" db="EMBL/GenBank/DDBJ databases">
        <title>draft genome sequence of fig (Ficus carica).</title>
        <authorList>
            <person name="Takahashi T."/>
            <person name="Nishimura K."/>
        </authorList>
    </citation>
    <scope>NUCLEOTIDE SEQUENCE</scope>
</reference>
<keyword evidence="3" id="KW-1185">Reference proteome</keyword>
<dbReference type="EMBL" id="BTGU01000078">
    <property type="protein sequence ID" value="GMN58427.1"/>
    <property type="molecule type" value="Genomic_DNA"/>
</dbReference>
<accession>A0AA88DN58</accession>
<comment type="caution">
    <text evidence="2">The sequence shown here is derived from an EMBL/GenBank/DDBJ whole genome shotgun (WGS) entry which is preliminary data.</text>
</comment>
<feature type="compositionally biased region" description="Polar residues" evidence="1">
    <location>
        <begin position="49"/>
        <end position="58"/>
    </location>
</feature>
<organism evidence="2 3">
    <name type="scientific">Ficus carica</name>
    <name type="common">Common fig</name>
    <dbReference type="NCBI Taxonomy" id="3494"/>
    <lineage>
        <taxon>Eukaryota</taxon>
        <taxon>Viridiplantae</taxon>
        <taxon>Streptophyta</taxon>
        <taxon>Embryophyta</taxon>
        <taxon>Tracheophyta</taxon>
        <taxon>Spermatophyta</taxon>
        <taxon>Magnoliopsida</taxon>
        <taxon>eudicotyledons</taxon>
        <taxon>Gunneridae</taxon>
        <taxon>Pentapetalae</taxon>
        <taxon>rosids</taxon>
        <taxon>fabids</taxon>
        <taxon>Rosales</taxon>
        <taxon>Moraceae</taxon>
        <taxon>Ficeae</taxon>
        <taxon>Ficus</taxon>
    </lineage>
</organism>
<dbReference type="AlphaFoldDB" id="A0AA88DN58"/>
<gene>
    <name evidence="2" type="ORF">TIFTF001_027532</name>
</gene>
<sequence length="110" mass="12181">MMELFCGGGADVEGGIHLASHKVGHGWDELNSNDPEEDGSEGDTRCDSNSESMITSNKRGSRYEHMVRPPSMEPPDLERVFSLGRFSSHDFPFFPRMAALGHEKDSPQTI</sequence>
<name>A0AA88DN58_FICCA</name>
<proteinExistence type="predicted"/>
<evidence type="ECO:0000313" key="2">
    <source>
        <dbReference type="EMBL" id="GMN58427.1"/>
    </source>
</evidence>
<protein>
    <submittedName>
        <fullName evidence="2">Uncharacterized protein</fullName>
    </submittedName>
</protein>